<organism evidence="3 4">
    <name type="scientific">Colocasia esculenta</name>
    <name type="common">Wild taro</name>
    <name type="synonym">Arum esculentum</name>
    <dbReference type="NCBI Taxonomy" id="4460"/>
    <lineage>
        <taxon>Eukaryota</taxon>
        <taxon>Viridiplantae</taxon>
        <taxon>Streptophyta</taxon>
        <taxon>Embryophyta</taxon>
        <taxon>Tracheophyta</taxon>
        <taxon>Spermatophyta</taxon>
        <taxon>Magnoliopsida</taxon>
        <taxon>Liliopsida</taxon>
        <taxon>Araceae</taxon>
        <taxon>Aroideae</taxon>
        <taxon>Colocasieae</taxon>
        <taxon>Colocasia</taxon>
    </lineage>
</organism>
<dbReference type="InterPro" id="IPR002156">
    <property type="entry name" value="RNaseH_domain"/>
</dbReference>
<dbReference type="Proteomes" id="UP000652761">
    <property type="component" value="Unassembled WGS sequence"/>
</dbReference>
<reference evidence="3" key="1">
    <citation type="submission" date="2017-07" db="EMBL/GenBank/DDBJ databases">
        <title>Taro Niue Genome Assembly and Annotation.</title>
        <authorList>
            <person name="Atibalentja N."/>
            <person name="Keating K."/>
            <person name="Fields C.J."/>
        </authorList>
    </citation>
    <scope>NUCLEOTIDE SEQUENCE</scope>
    <source>
        <strain evidence="3">Niue_2</strain>
        <tissue evidence="3">Leaf</tissue>
    </source>
</reference>
<comment type="caution">
    <text evidence="3">The sequence shown here is derived from an EMBL/GenBank/DDBJ whole genome shotgun (WGS) entry which is preliminary data.</text>
</comment>
<feature type="transmembrane region" description="Helical" evidence="1">
    <location>
        <begin position="276"/>
        <end position="295"/>
    </location>
</feature>
<dbReference type="OrthoDB" id="597234at2759"/>
<keyword evidence="4" id="KW-1185">Reference proteome</keyword>
<keyword evidence="1" id="KW-0472">Membrane</keyword>
<dbReference type="SUPFAM" id="SSF53098">
    <property type="entry name" value="Ribonuclease H-like"/>
    <property type="match status" value="1"/>
</dbReference>
<gene>
    <name evidence="3" type="ORF">Taro_002879</name>
</gene>
<dbReference type="PANTHER" id="PTHR47723:SF19">
    <property type="entry name" value="POLYNUCLEOTIDYL TRANSFERASE, RIBONUCLEASE H-LIKE SUPERFAMILY PROTEIN"/>
    <property type="match status" value="1"/>
</dbReference>
<dbReference type="GO" id="GO:0003676">
    <property type="term" value="F:nucleic acid binding"/>
    <property type="evidence" value="ECO:0007669"/>
    <property type="project" value="InterPro"/>
</dbReference>
<protein>
    <recommendedName>
        <fullName evidence="2">RNase H type-1 domain-containing protein</fullName>
    </recommendedName>
</protein>
<evidence type="ECO:0000256" key="1">
    <source>
        <dbReference type="SAM" id="Phobius"/>
    </source>
</evidence>
<dbReference type="InterPro" id="IPR012337">
    <property type="entry name" value="RNaseH-like_sf"/>
</dbReference>
<evidence type="ECO:0000259" key="2">
    <source>
        <dbReference type="PROSITE" id="PS50879"/>
    </source>
</evidence>
<feature type="domain" description="RNase H type-1" evidence="2">
    <location>
        <begin position="116"/>
        <end position="245"/>
    </location>
</feature>
<proteinExistence type="predicted"/>
<dbReference type="CDD" id="cd06222">
    <property type="entry name" value="RNase_H_like"/>
    <property type="match status" value="1"/>
</dbReference>
<name>A0A843TMA0_COLES</name>
<keyword evidence="1" id="KW-0812">Transmembrane</keyword>
<dbReference type="EMBL" id="NMUH01000072">
    <property type="protein sequence ID" value="MQL70593.1"/>
    <property type="molecule type" value="Genomic_DNA"/>
</dbReference>
<dbReference type="Pfam" id="PF13456">
    <property type="entry name" value="RVT_3"/>
    <property type="match status" value="1"/>
</dbReference>
<evidence type="ECO:0000313" key="3">
    <source>
        <dbReference type="EMBL" id="MQL70593.1"/>
    </source>
</evidence>
<dbReference type="GO" id="GO:0004523">
    <property type="term" value="F:RNA-DNA hybrid ribonuclease activity"/>
    <property type="evidence" value="ECO:0007669"/>
    <property type="project" value="InterPro"/>
</dbReference>
<dbReference type="PANTHER" id="PTHR47723">
    <property type="entry name" value="OS05G0353850 PROTEIN"/>
    <property type="match status" value="1"/>
</dbReference>
<dbReference type="AlphaFoldDB" id="A0A843TMA0"/>
<dbReference type="Gene3D" id="3.30.420.10">
    <property type="entry name" value="Ribonuclease H-like superfamily/Ribonuclease H"/>
    <property type="match status" value="1"/>
</dbReference>
<dbReference type="InterPro" id="IPR044730">
    <property type="entry name" value="RNase_H-like_dom_plant"/>
</dbReference>
<accession>A0A843TMA0</accession>
<sequence length="301" mass="34853">MQTISTIKRQHERDGQECRIQNATSPAVAITDREPWGTVGPNYRPRELVTLLWHWVSPLIHDNAMGPHITYATNVAVQWVIFKKESTSNQLTILQHFGFKSTIKLKVPKLVRWTPPQYGFSLNVDGACKGNPSPCGGGGCIRDSNGDIHLGFTFYYGRDYNMLAEVRALCDGLRLADYHGLPISIVHFDSLALVHSINSNMCPSWKCIWWWRIARSFLCKTNIKLVHAYRETNRVADALASCYLEFMCLTLSFSFIRNFFNTYLFKYILFEKSLSLPFNLRFLLYIFFFMWKDVYLRSFLS</sequence>
<dbReference type="InterPro" id="IPR053151">
    <property type="entry name" value="RNase_H-like"/>
</dbReference>
<evidence type="ECO:0000313" key="4">
    <source>
        <dbReference type="Proteomes" id="UP000652761"/>
    </source>
</evidence>
<keyword evidence="1" id="KW-1133">Transmembrane helix</keyword>
<dbReference type="PROSITE" id="PS50879">
    <property type="entry name" value="RNASE_H_1"/>
    <property type="match status" value="1"/>
</dbReference>
<dbReference type="InterPro" id="IPR036397">
    <property type="entry name" value="RNaseH_sf"/>
</dbReference>